<evidence type="ECO:0000313" key="3">
    <source>
        <dbReference type="Proteomes" id="UP001443914"/>
    </source>
</evidence>
<comment type="caution">
    <text evidence="2">The sequence shown here is derived from an EMBL/GenBank/DDBJ whole genome shotgun (WGS) entry which is preliminary data.</text>
</comment>
<evidence type="ECO:0000256" key="1">
    <source>
        <dbReference type="SAM" id="MobiDB-lite"/>
    </source>
</evidence>
<keyword evidence="3" id="KW-1185">Reference proteome</keyword>
<feature type="region of interest" description="Disordered" evidence="1">
    <location>
        <begin position="125"/>
        <end position="147"/>
    </location>
</feature>
<sequence length="238" mass="26700">MDFSHANCAKVMKELAKARVKMPPYDTTGGWRDPDMWSTLMRTVVGSNCPKMRDSVLEIIFTFEYLFMQEGRFKISDDELLTNVYTVFGPGRYGDAGSLRTCNLDPSFLAVRKVDSDAFPLSILEYDGDGGGPSNSPPNQKSRKKAKMTFSAPTDFERLSNPKSPSVPPHFFKKPMFTILTRNDMVELYHTSTKHLSPEDAAVFLYFVSPGSAAFQSLALLPFAERKAKLTLLSRNIK</sequence>
<reference evidence="2" key="1">
    <citation type="submission" date="2024-03" db="EMBL/GenBank/DDBJ databases">
        <title>WGS assembly of Saponaria officinalis var. Norfolk2.</title>
        <authorList>
            <person name="Jenkins J."/>
            <person name="Shu S."/>
            <person name="Grimwood J."/>
            <person name="Barry K."/>
            <person name="Goodstein D."/>
            <person name="Schmutz J."/>
            <person name="Leebens-Mack J."/>
            <person name="Osbourn A."/>
        </authorList>
    </citation>
    <scope>NUCLEOTIDE SEQUENCE [LARGE SCALE GENOMIC DNA]</scope>
    <source>
        <strain evidence="2">JIC</strain>
    </source>
</reference>
<accession>A0AAW1HAV3</accession>
<name>A0AAW1HAV3_SAPOF</name>
<dbReference type="Proteomes" id="UP001443914">
    <property type="component" value="Unassembled WGS sequence"/>
</dbReference>
<dbReference type="AlphaFoldDB" id="A0AAW1HAV3"/>
<dbReference type="EMBL" id="JBDFQZ010000012">
    <property type="protein sequence ID" value="KAK9673183.1"/>
    <property type="molecule type" value="Genomic_DNA"/>
</dbReference>
<proteinExistence type="predicted"/>
<evidence type="ECO:0000313" key="2">
    <source>
        <dbReference type="EMBL" id="KAK9673183.1"/>
    </source>
</evidence>
<gene>
    <name evidence="2" type="ORF">RND81_12G151400</name>
</gene>
<organism evidence="2 3">
    <name type="scientific">Saponaria officinalis</name>
    <name type="common">Common soapwort</name>
    <name type="synonym">Lychnis saponaria</name>
    <dbReference type="NCBI Taxonomy" id="3572"/>
    <lineage>
        <taxon>Eukaryota</taxon>
        <taxon>Viridiplantae</taxon>
        <taxon>Streptophyta</taxon>
        <taxon>Embryophyta</taxon>
        <taxon>Tracheophyta</taxon>
        <taxon>Spermatophyta</taxon>
        <taxon>Magnoliopsida</taxon>
        <taxon>eudicotyledons</taxon>
        <taxon>Gunneridae</taxon>
        <taxon>Pentapetalae</taxon>
        <taxon>Caryophyllales</taxon>
        <taxon>Caryophyllaceae</taxon>
        <taxon>Caryophylleae</taxon>
        <taxon>Saponaria</taxon>
    </lineage>
</organism>
<protein>
    <submittedName>
        <fullName evidence="2">Uncharacterized protein</fullName>
    </submittedName>
</protein>